<name>A0A8B7ZY09_ACAPL</name>
<evidence type="ECO:0000259" key="8">
    <source>
        <dbReference type="Pfam" id="PF25373"/>
    </source>
</evidence>
<dbReference type="InterPro" id="IPR039187">
    <property type="entry name" value="SNO_AAA"/>
</dbReference>
<feature type="compositionally biased region" description="Basic residues" evidence="5">
    <location>
        <begin position="849"/>
        <end position="858"/>
    </location>
</feature>
<dbReference type="Pfam" id="PF13871">
    <property type="entry name" value="Helicase_C_4"/>
    <property type="match status" value="1"/>
</dbReference>
<organism evidence="9 10">
    <name type="scientific">Acanthaster planci</name>
    <name type="common">Crown-of-thorns starfish</name>
    <dbReference type="NCBI Taxonomy" id="133434"/>
    <lineage>
        <taxon>Eukaryota</taxon>
        <taxon>Metazoa</taxon>
        <taxon>Echinodermata</taxon>
        <taxon>Eleutherozoa</taxon>
        <taxon>Asterozoa</taxon>
        <taxon>Asteroidea</taxon>
        <taxon>Valvatacea</taxon>
        <taxon>Valvatida</taxon>
        <taxon>Acanthasteridae</taxon>
        <taxon>Acanthaster</taxon>
    </lineage>
</organism>
<feature type="domain" description="Strawberry notch helicase C" evidence="6">
    <location>
        <begin position="942"/>
        <end position="1218"/>
    </location>
</feature>
<dbReference type="Proteomes" id="UP000694845">
    <property type="component" value="Unplaced"/>
</dbReference>
<dbReference type="GO" id="GO:0031490">
    <property type="term" value="F:chromatin DNA binding"/>
    <property type="evidence" value="ECO:0007669"/>
    <property type="project" value="TreeGrafter"/>
</dbReference>
<dbReference type="RefSeq" id="XP_022110299.1">
    <property type="nucleotide sequence ID" value="XM_022254607.1"/>
</dbReference>
<comment type="subcellular location">
    <subcellularLocation>
        <location evidence="1">Nucleus</location>
    </subcellularLocation>
</comment>
<dbReference type="Pfam" id="PF13872">
    <property type="entry name" value="AAA_34"/>
    <property type="match status" value="1"/>
</dbReference>
<feature type="compositionally biased region" description="Polar residues" evidence="5">
    <location>
        <begin position="779"/>
        <end position="792"/>
    </location>
</feature>
<feature type="compositionally biased region" description="Polar residues" evidence="5">
    <location>
        <begin position="735"/>
        <end position="751"/>
    </location>
</feature>
<dbReference type="KEGG" id="aplc:110989908"/>
<dbReference type="Pfam" id="PF25373">
    <property type="entry name" value="SBNO"/>
    <property type="match status" value="1"/>
</dbReference>
<evidence type="ECO:0000259" key="7">
    <source>
        <dbReference type="Pfam" id="PF13872"/>
    </source>
</evidence>
<keyword evidence="4" id="KW-0539">Nucleus</keyword>
<dbReference type="FunFam" id="3.40.50.300:FF:000282">
    <property type="entry name" value="Strawberry notch homolog 1 (Drosophila)"/>
    <property type="match status" value="1"/>
</dbReference>
<accession>A0A8B7ZY09</accession>
<dbReference type="InterPro" id="IPR026937">
    <property type="entry name" value="SBNO_Helicase_C_dom"/>
</dbReference>
<evidence type="ECO:0000256" key="3">
    <source>
        <dbReference type="ARBA" id="ARBA00023054"/>
    </source>
</evidence>
<dbReference type="SUPFAM" id="SSF81995">
    <property type="entry name" value="beta-sandwich domain of Sec23/24"/>
    <property type="match status" value="1"/>
</dbReference>
<keyword evidence="3" id="KW-0175">Coiled coil</keyword>
<dbReference type="GO" id="GO:0006355">
    <property type="term" value="P:regulation of DNA-templated transcription"/>
    <property type="evidence" value="ECO:0007669"/>
    <property type="project" value="InterPro"/>
</dbReference>
<feature type="domain" description="Strawberry notch AAA" evidence="7">
    <location>
        <begin position="309"/>
        <end position="613"/>
    </location>
</feature>
<proteinExistence type="inferred from homology"/>
<dbReference type="Gene3D" id="3.40.50.300">
    <property type="entry name" value="P-loop containing nucleotide triphosphate hydrolases"/>
    <property type="match status" value="2"/>
</dbReference>
<sequence>MTCRLAMFAGIRMNGLAEEGQDLLLAALSESGLAFDEFPGADPNEQNDFDLSLLGPPDPVETEQYPTGFQTNVTDPLLEMLQQQQQELPPQQQQLQPRMQQQQLQHVQQQPALVSAPTLPQMQNLGNVVAKLTTSSDTNSGTVYVMDKNRSMTPAAPQSPSPVPSYDIKPDFFRTIATPGPPRPSPATTAIGTYQKPVGLSRIKTAPAGLSALLDSIPSTSSHPLGFIGQGSAKPLGNSPAAAATPANKGLSQKDVSRLWSNDDIKLKHVTVKVQKQDEEDIDEDEEENMGHAETYANYRPSKLKIGLPHPDPVVETSSMASVQPPNIFYRLSIPEEVIDRKQLSALQLESVTYACQQHETLLLSGERAGYLIGDGAGVGKGRTIAGIIYENYLQGRKRSIWFSVSNDLKFDAERDLRDISARILVHSLNKFKYDKISSQANGHVKKGVIFSTYSSLIGESQGNYKYHTRLKQLLNWCGKDFDGVIIFDECHKAKNLVPVGSAKPTKTGLTVLELQKQLPKARVVYCSATGASEPRNMAYMSRLGIWGKGTPFPDFQAFIQAVERRGVGAMEIVAMDMKLRGMYIARQLSFQGVTFNINEVPLSEEFKKIYNRAVSLWLAAREKFTQAADLIGAEKRMRKSMWGQFWSAHQRFFKYLCIAAKVQHAVRLAREAVKIGKCVVIGLQSTGEARTLDALEEAGGELNDFVSTAKSVFMTLIEKHFPAPNRKKTANLFGLNSNSGASSPALSESNRGIKRKRDKLSNGLSSKQPKHWWEDNSLENSPVNSNGNEASGDSDESVIMLSSSESEDDEQETSSKASSNDEDDFNPFGDNSDDDPWLTRKPKAEKTKTKKKKKKPEKRKEKAPSFYPTLPSLEGQMNSALYAAGILTKTKLPDIMSSMSPIPAATNSMLLPGMDAYERAILMKQELLDMCEDLGPCLPNNTLDELIDELGGPENVAEMTGRKGRVVSNDDGYVRYESRSEYDIPLETLNLTEKQRFMNGDKQIAIISEAASSGISLQADKRVANQRRRVHITLELPWSADRAIQQFGRTHRSNQVHAPEYIFLISELAGERRFASIVAKRLESMGALTHGDRRATETRDLSMFNIDNKYGRAALESVMKSVVDLQHAMVPPPADYKGNFLRDAREALIGVGMVVSDDKYNVPVLDKDSSNMSKFLNRILGMEVEMQNQLFAYFTATLDAIVQQAKRDGKYDMGILDIGSMAQGQKVRKLQTQTFVREFSTGTVHTELHKVSQERGLSWDNALDMWSALTKAEEGFYISSQPTNNRRTAVLVKYGTTTNAIKKKLCHVYKPNIGLQGKMESLSDLSKKYHKVLPDGAQVAWEAQYSAAEILCSHAYWRDSCKKVLVGLPCEIGLRRRNYYILAGSVLSVWDRVEKILATQPGPASKMQILRLQTDDGSKIVGIMIPSNCIVAVRNSLLEGAHTYVDNFEDNEIITLD</sequence>
<dbReference type="GO" id="GO:0042393">
    <property type="term" value="F:histone binding"/>
    <property type="evidence" value="ECO:0007669"/>
    <property type="project" value="TreeGrafter"/>
</dbReference>
<dbReference type="OrthoDB" id="421838at2759"/>
<evidence type="ECO:0000259" key="6">
    <source>
        <dbReference type="Pfam" id="PF13871"/>
    </source>
</evidence>
<reference evidence="10" key="1">
    <citation type="submission" date="2025-08" db="UniProtKB">
        <authorList>
            <consortium name="RefSeq"/>
        </authorList>
    </citation>
    <scope>IDENTIFICATION</scope>
</reference>
<dbReference type="InterPro" id="IPR057332">
    <property type="entry name" value="SBNO_a/b_dom"/>
</dbReference>
<dbReference type="InterPro" id="IPR026741">
    <property type="entry name" value="SNO"/>
</dbReference>
<dbReference type="GO" id="GO:0005634">
    <property type="term" value="C:nucleus"/>
    <property type="evidence" value="ECO:0007669"/>
    <property type="project" value="UniProtKB-SubCell"/>
</dbReference>
<evidence type="ECO:0000256" key="2">
    <source>
        <dbReference type="ARBA" id="ARBA00006992"/>
    </source>
</evidence>
<feature type="region of interest" description="Disordered" evidence="5">
    <location>
        <begin position="733"/>
        <end position="872"/>
    </location>
</feature>
<feature type="domain" description="SBNO alpha/beta" evidence="8">
    <location>
        <begin position="1258"/>
        <end position="1376"/>
    </location>
</feature>
<feature type="region of interest" description="Disordered" evidence="5">
    <location>
        <begin position="236"/>
        <end position="255"/>
    </location>
</feature>
<evidence type="ECO:0000313" key="9">
    <source>
        <dbReference type="Proteomes" id="UP000694845"/>
    </source>
</evidence>
<dbReference type="GO" id="GO:0009967">
    <property type="term" value="P:positive regulation of signal transduction"/>
    <property type="evidence" value="ECO:0007669"/>
    <property type="project" value="UniProtKB-ARBA"/>
</dbReference>
<dbReference type="PANTHER" id="PTHR12706">
    <property type="entry name" value="STRAWBERRY NOTCH-RELATED"/>
    <property type="match status" value="1"/>
</dbReference>
<evidence type="ECO:0000256" key="1">
    <source>
        <dbReference type="ARBA" id="ARBA00004123"/>
    </source>
</evidence>
<gene>
    <name evidence="10" type="primary">LOC110989908</name>
</gene>
<protein>
    <submittedName>
        <fullName evidence="10">Protein strawberry notch homolog 1-like isoform X1</fullName>
    </submittedName>
</protein>
<feature type="compositionally biased region" description="Acidic residues" evidence="5">
    <location>
        <begin position="821"/>
        <end position="837"/>
    </location>
</feature>
<dbReference type="PANTHER" id="PTHR12706:SF30">
    <property type="entry name" value="PROTEIN STRAWBERRY NOTCH-RELATED"/>
    <property type="match status" value="1"/>
</dbReference>
<comment type="similarity">
    <text evidence="2">Belongs to the SBNO family.</text>
</comment>
<dbReference type="InterPro" id="IPR027417">
    <property type="entry name" value="P-loop_NTPase"/>
</dbReference>
<evidence type="ECO:0000256" key="4">
    <source>
        <dbReference type="ARBA" id="ARBA00023242"/>
    </source>
</evidence>
<keyword evidence="9" id="KW-1185">Reference proteome</keyword>
<evidence type="ECO:0000256" key="5">
    <source>
        <dbReference type="SAM" id="MobiDB-lite"/>
    </source>
</evidence>
<evidence type="ECO:0000313" key="10">
    <source>
        <dbReference type="RefSeq" id="XP_022110299.1"/>
    </source>
</evidence>
<dbReference type="GeneID" id="110989908"/>
<dbReference type="SUPFAM" id="SSF52540">
    <property type="entry name" value="P-loop containing nucleoside triphosphate hydrolases"/>
    <property type="match status" value="2"/>
</dbReference>